<dbReference type="STRING" id="1121393.SAMN02745216_03273"/>
<dbReference type="OrthoDB" id="1642498at2"/>
<dbReference type="RefSeq" id="WP_073477334.1">
    <property type="nucleotide sequence ID" value="NZ_FQZU01000022.1"/>
</dbReference>
<proteinExistence type="predicted"/>
<sequence length="184" mass="20173">MNENMVSHRWKPRKKRGKTFMIQAGLFLLGRALEAAAVLDKDARAEVAKWNDPMTIMLHVHSQGPTMVLKKENGILRYAGSTPVEADLTIFFKNLESAFLIFSGQMGSPQGSAEHRVSLKGDASQAMSLIRCMDIAQAYLFPKFIAKNVLKSVPPMTLKRAGIRAAILGVGVPVGLGKLARLVR</sequence>
<dbReference type="AlphaFoldDB" id="A0A1M6RJ76"/>
<reference evidence="2" key="1">
    <citation type="submission" date="2016-11" db="EMBL/GenBank/DDBJ databases">
        <authorList>
            <person name="Varghese N."/>
            <person name="Submissions S."/>
        </authorList>
    </citation>
    <scope>NUCLEOTIDE SEQUENCE [LARGE SCALE GENOMIC DNA]</scope>
    <source>
        <strain evidence="2">DSM 16219</strain>
    </source>
</reference>
<organism evidence="1 2">
    <name type="scientific">Desulfatibacillum alkenivorans DSM 16219</name>
    <dbReference type="NCBI Taxonomy" id="1121393"/>
    <lineage>
        <taxon>Bacteria</taxon>
        <taxon>Pseudomonadati</taxon>
        <taxon>Thermodesulfobacteriota</taxon>
        <taxon>Desulfobacteria</taxon>
        <taxon>Desulfobacterales</taxon>
        <taxon>Desulfatibacillaceae</taxon>
        <taxon>Desulfatibacillum</taxon>
    </lineage>
</organism>
<gene>
    <name evidence="1" type="ORF">SAMN02745216_03273</name>
</gene>
<dbReference type="EMBL" id="FQZU01000022">
    <property type="protein sequence ID" value="SHK32428.1"/>
    <property type="molecule type" value="Genomic_DNA"/>
</dbReference>
<evidence type="ECO:0000313" key="2">
    <source>
        <dbReference type="Proteomes" id="UP000183994"/>
    </source>
</evidence>
<evidence type="ECO:0008006" key="3">
    <source>
        <dbReference type="Google" id="ProtNLM"/>
    </source>
</evidence>
<evidence type="ECO:0000313" key="1">
    <source>
        <dbReference type="EMBL" id="SHK32428.1"/>
    </source>
</evidence>
<name>A0A1M6RJ76_9BACT</name>
<dbReference type="Proteomes" id="UP000183994">
    <property type="component" value="Unassembled WGS sequence"/>
</dbReference>
<accession>A0A1M6RJ76</accession>
<protein>
    <recommendedName>
        <fullName evidence="3">SCP-2 sterol transfer family protein</fullName>
    </recommendedName>
</protein>
<keyword evidence="2" id="KW-1185">Reference proteome</keyword>